<evidence type="ECO:0000313" key="3">
    <source>
        <dbReference type="EMBL" id="RKO99580.1"/>
    </source>
</evidence>
<gene>
    <name evidence="3" type="ORF">CXG81DRAFT_20356</name>
</gene>
<accession>A0A4P9X3I7</accession>
<protein>
    <submittedName>
        <fullName evidence="3">Uncharacterized protein</fullName>
    </submittedName>
</protein>
<feature type="region of interest" description="Disordered" evidence="1">
    <location>
        <begin position="200"/>
        <end position="229"/>
    </location>
</feature>
<feature type="transmembrane region" description="Helical" evidence="2">
    <location>
        <begin position="501"/>
        <end position="522"/>
    </location>
</feature>
<evidence type="ECO:0000256" key="1">
    <source>
        <dbReference type="SAM" id="MobiDB-lite"/>
    </source>
</evidence>
<feature type="region of interest" description="Disordered" evidence="1">
    <location>
        <begin position="1"/>
        <end position="64"/>
    </location>
</feature>
<sequence>MMKWDDHAAAGPGRRHLWYHSDEDEDNGDAVSTPTATSRSRSRSPHRYHGSDGSSSGSSSSSSNDTTILNWCGQFCERHHMRENSLDWRVEPFDDDEAVSSSSKTVPYGPAVPRDSPTVDDDDNDDNDVNDDNDAGEEEDGEAVAAGADGLRHVEATSPWLATCPVLIARHVRAAYVRQEHHAAVLREIDALVAFEDDQRRDAYHDENPYDVGDSNDDDREDHAYDENDEDHAEYDLDEDAADGDVHQDVTSVSSLAPDLTAAAKEQPSVADRQMPDAAEASAHVVTSLADAAPPAPEPEPTPVSQLPAAGKSSPRAASTADGAFTAALTAVATCARALGPPPAATDDADHAAEAATWRQPLHAALDALHAIDTQWTPPAQAYAGLGKRSRDPGDDISADCTSAAGEHLAAAAAAADTAAPDALDSSEVSAPSALKRPRPALPPVSSRDRRAHPPSPAQHPPHHHLHHHLHHHPRHHHHHHHHHCRSQERLRQIGRKVRRVAYWTAMHGLHALVGGAVWMTALGAYDAYKERAADAA</sequence>
<evidence type="ECO:0000313" key="4">
    <source>
        <dbReference type="Proteomes" id="UP000274922"/>
    </source>
</evidence>
<organism evidence="3 4">
    <name type="scientific">Caulochytrium protostelioides</name>
    <dbReference type="NCBI Taxonomy" id="1555241"/>
    <lineage>
        <taxon>Eukaryota</taxon>
        <taxon>Fungi</taxon>
        <taxon>Fungi incertae sedis</taxon>
        <taxon>Chytridiomycota</taxon>
        <taxon>Chytridiomycota incertae sedis</taxon>
        <taxon>Chytridiomycetes</taxon>
        <taxon>Caulochytriales</taxon>
        <taxon>Caulochytriaceae</taxon>
        <taxon>Caulochytrium</taxon>
    </lineage>
</organism>
<proteinExistence type="predicted"/>
<feature type="region of interest" description="Disordered" evidence="1">
    <location>
        <begin position="423"/>
        <end position="490"/>
    </location>
</feature>
<dbReference type="Proteomes" id="UP000274922">
    <property type="component" value="Unassembled WGS sequence"/>
</dbReference>
<reference evidence="4" key="1">
    <citation type="journal article" date="2018" name="Nat. Microbiol.">
        <title>Leveraging single-cell genomics to expand the fungal tree of life.</title>
        <authorList>
            <person name="Ahrendt S.R."/>
            <person name="Quandt C.A."/>
            <person name="Ciobanu D."/>
            <person name="Clum A."/>
            <person name="Salamov A."/>
            <person name="Andreopoulos B."/>
            <person name="Cheng J.F."/>
            <person name="Woyke T."/>
            <person name="Pelin A."/>
            <person name="Henrissat B."/>
            <person name="Reynolds N.K."/>
            <person name="Benny G.L."/>
            <person name="Smith M.E."/>
            <person name="James T.Y."/>
            <person name="Grigoriev I.V."/>
        </authorList>
    </citation>
    <scope>NUCLEOTIDE SEQUENCE [LARGE SCALE GENOMIC DNA]</scope>
    <source>
        <strain evidence="4">ATCC 52028</strain>
    </source>
</reference>
<feature type="region of interest" description="Disordered" evidence="1">
    <location>
        <begin position="254"/>
        <end position="318"/>
    </location>
</feature>
<keyword evidence="2" id="KW-0812">Transmembrane</keyword>
<dbReference type="AlphaFoldDB" id="A0A4P9X3I7"/>
<name>A0A4P9X3I7_9FUNG</name>
<feature type="compositionally biased region" description="Acidic residues" evidence="1">
    <location>
        <begin position="118"/>
        <end position="142"/>
    </location>
</feature>
<dbReference type="EMBL" id="ML014274">
    <property type="protein sequence ID" value="RKO99580.1"/>
    <property type="molecule type" value="Genomic_DNA"/>
</dbReference>
<evidence type="ECO:0000256" key="2">
    <source>
        <dbReference type="SAM" id="Phobius"/>
    </source>
</evidence>
<keyword evidence="2" id="KW-1133">Transmembrane helix</keyword>
<feature type="region of interest" description="Disordered" evidence="1">
    <location>
        <begin position="98"/>
        <end position="144"/>
    </location>
</feature>
<feature type="compositionally biased region" description="Basic residues" evidence="1">
    <location>
        <begin position="461"/>
        <end position="485"/>
    </location>
</feature>
<keyword evidence="4" id="KW-1185">Reference proteome</keyword>
<feature type="compositionally biased region" description="Low complexity" evidence="1">
    <location>
        <begin position="51"/>
        <end position="63"/>
    </location>
</feature>
<keyword evidence="2" id="KW-0472">Membrane</keyword>